<sequence>MHHVDELIALFERTFYADYTTRLVRGEDEPIYLPAGEQCGYHRIVFAHGFFASALHEIAHWLVAGAERRTREDYGYWYCPDGRSKEQQQAFEQVEVHPQAIEWALSLAAGFPFNVSADNLGGEQTCRFRFQQRVYDKLVRLIEQGFNARTERLLQALSQHYQQPYPLTPERVQWRGIQEQRDAL</sequence>
<dbReference type="RefSeq" id="WP_138547824.1">
    <property type="nucleotide sequence ID" value="NZ_PNCG01000005.1"/>
</dbReference>
<dbReference type="InterPro" id="IPR007411">
    <property type="entry name" value="EpmC"/>
</dbReference>
<organism evidence="1 2">
    <name type="scientific">Pseudoalteromonas ruthenica</name>
    <dbReference type="NCBI Taxonomy" id="151081"/>
    <lineage>
        <taxon>Bacteria</taxon>
        <taxon>Pseudomonadati</taxon>
        <taxon>Pseudomonadota</taxon>
        <taxon>Gammaproteobacteria</taxon>
        <taxon>Alteromonadales</taxon>
        <taxon>Pseudoalteromonadaceae</taxon>
        <taxon>Pseudoalteromonas</taxon>
    </lineage>
</organism>
<dbReference type="Pfam" id="PF04315">
    <property type="entry name" value="EpmC"/>
    <property type="match status" value="1"/>
</dbReference>
<comment type="caution">
    <text evidence="1">The sequence shown here is derived from an EMBL/GenBank/DDBJ whole genome shotgun (WGS) entry which is preliminary data.</text>
</comment>
<reference evidence="2" key="2">
    <citation type="submission" date="2019-06" db="EMBL/GenBank/DDBJ databases">
        <title>Co-occurence of chitin degradation, pigmentation and bioactivity in marine Pseudoalteromonas.</title>
        <authorList>
            <person name="Sonnenschein E.C."/>
            <person name="Bech P.K."/>
        </authorList>
    </citation>
    <scope>NUCLEOTIDE SEQUENCE [LARGE SCALE GENOMIC DNA]</scope>
    <source>
        <strain evidence="2">S2897</strain>
    </source>
</reference>
<reference evidence="1 2" key="1">
    <citation type="submission" date="2017-12" db="EMBL/GenBank/DDBJ databases">
        <authorList>
            <person name="Paulsen S."/>
            <person name="Gram L.K."/>
        </authorList>
    </citation>
    <scope>NUCLEOTIDE SEQUENCE [LARGE SCALE GENOMIC DNA]</scope>
    <source>
        <strain evidence="1 2">S2897</strain>
    </source>
</reference>
<evidence type="ECO:0000313" key="2">
    <source>
        <dbReference type="Proteomes" id="UP000305874"/>
    </source>
</evidence>
<evidence type="ECO:0000313" key="1">
    <source>
        <dbReference type="EMBL" id="TMP87664.1"/>
    </source>
</evidence>
<proteinExistence type="predicted"/>
<gene>
    <name evidence="1" type="ORF">CWC05_07365</name>
</gene>
<dbReference type="STRING" id="151081.TW72_04465"/>
<accession>A0A5S3Z5Y7</accession>
<dbReference type="EMBL" id="PNCG01000005">
    <property type="protein sequence ID" value="TMP87664.1"/>
    <property type="molecule type" value="Genomic_DNA"/>
</dbReference>
<dbReference type="Proteomes" id="UP000305874">
    <property type="component" value="Unassembled WGS sequence"/>
</dbReference>
<dbReference type="AlphaFoldDB" id="A0A5S3Z5Y7"/>
<protein>
    <submittedName>
        <fullName evidence="1">ATPase</fullName>
    </submittedName>
</protein>
<name>A0A5S3Z5Y7_9GAMM</name>